<name>A0ACC7LM54_9FLAO</name>
<accession>A0ACC7LM54</accession>
<evidence type="ECO:0000313" key="1">
    <source>
        <dbReference type="EMBL" id="MFH6604359.1"/>
    </source>
</evidence>
<organism evidence="1 2">
    <name type="scientific">Meishania litoralis</name>
    <dbReference type="NCBI Taxonomy" id="3434685"/>
    <lineage>
        <taxon>Bacteria</taxon>
        <taxon>Pseudomonadati</taxon>
        <taxon>Bacteroidota</taxon>
        <taxon>Flavobacteriia</taxon>
        <taxon>Flavobacteriales</taxon>
        <taxon>Flavobacteriaceae</taxon>
        <taxon>Meishania</taxon>
    </lineage>
</organism>
<evidence type="ECO:0000313" key="2">
    <source>
        <dbReference type="Proteomes" id="UP001595191"/>
    </source>
</evidence>
<keyword evidence="1" id="KW-0378">Hydrolase</keyword>
<keyword evidence="2" id="KW-1185">Reference proteome</keyword>
<dbReference type="EC" id="3.4.-.-" evidence="1"/>
<protein>
    <submittedName>
        <fullName evidence="1">CPBP family intramembrane glutamic endopeptidase</fullName>
        <ecNumber evidence="1">3.4.-.-</ecNumber>
    </submittedName>
</protein>
<comment type="caution">
    <text evidence="1">The sequence shown here is derived from an EMBL/GenBank/DDBJ whole genome shotgun (WGS) entry which is preliminary data.</text>
</comment>
<sequence>MQQETRSHYPSNAFGRFWMSVPLVIRSALIGFGITTFGVSIWGLFVEKVPQGLSFVPMGAFLVFYWMYFRGRWNPSNTKAFRRACTRRTQLNSRTWSWGLIGALSFFIFWHSFLVSTFRIVEFRPATFKIFGHLNDSSFENWSLIIMASIVAGICEEIGYRGYMQVPLERRYGPVVAISITSVVFVLIHLHQAWASGPILVLLFVISFMGGYLAFASKSLLPSIIGHVALDIVNFSYWWSDVLGTFERKPISLTGVDAHFIWSIIALVLSTGLFVLSVKKLLLSKT</sequence>
<gene>
    <name evidence="1" type="ORF">ACEZ3G_12780</name>
</gene>
<proteinExistence type="predicted"/>
<reference evidence="1" key="1">
    <citation type="submission" date="2024-09" db="EMBL/GenBank/DDBJ databases">
        <authorList>
            <person name="Liu J."/>
        </authorList>
    </citation>
    <scope>NUCLEOTIDE SEQUENCE</scope>
    <source>
        <strain evidence="1">NBU2967</strain>
    </source>
</reference>
<dbReference type="Proteomes" id="UP001595191">
    <property type="component" value="Unassembled WGS sequence"/>
</dbReference>
<dbReference type="EMBL" id="JBHFPV010000002">
    <property type="protein sequence ID" value="MFH6604359.1"/>
    <property type="molecule type" value="Genomic_DNA"/>
</dbReference>